<feature type="chain" id="PRO_5006633507" evidence="1">
    <location>
        <begin position="26"/>
        <end position="549"/>
    </location>
</feature>
<evidence type="ECO:0000313" key="4">
    <source>
        <dbReference type="EMBL" id="GAP44817.1"/>
    </source>
</evidence>
<organism evidence="4">
    <name type="scientific">Lentimicrobium saccharophilum</name>
    <dbReference type="NCBI Taxonomy" id="1678841"/>
    <lineage>
        <taxon>Bacteria</taxon>
        <taxon>Pseudomonadati</taxon>
        <taxon>Bacteroidota</taxon>
        <taxon>Bacteroidia</taxon>
        <taxon>Bacteroidales</taxon>
        <taxon>Lentimicrobiaceae</taxon>
        <taxon>Lentimicrobium</taxon>
    </lineage>
</organism>
<dbReference type="OrthoDB" id="9793489at2"/>
<dbReference type="STRING" id="1678841.TBC1_12628"/>
<dbReference type="Proteomes" id="UP000053091">
    <property type="component" value="Unassembled WGS sequence"/>
</dbReference>
<dbReference type="Pfam" id="PF00144">
    <property type="entry name" value="Beta-lactamase"/>
    <property type="match status" value="1"/>
</dbReference>
<dbReference type="RefSeq" id="WP_062044685.1">
    <property type="nucleotide sequence ID" value="NZ_DF968183.1"/>
</dbReference>
<dbReference type="InterPro" id="IPR012338">
    <property type="entry name" value="Beta-lactam/transpept-like"/>
</dbReference>
<keyword evidence="1" id="KW-0732">Signal</keyword>
<dbReference type="Gene3D" id="3.40.710.10">
    <property type="entry name" value="DD-peptidase/beta-lactamase superfamily"/>
    <property type="match status" value="1"/>
</dbReference>
<dbReference type="Pfam" id="PF11954">
    <property type="entry name" value="DUF3471"/>
    <property type="match status" value="1"/>
</dbReference>
<dbReference type="AlphaFoldDB" id="A0A0S7C3Q0"/>
<dbReference type="InterPro" id="IPR001466">
    <property type="entry name" value="Beta-lactam-related"/>
</dbReference>
<protein>
    <submittedName>
        <fullName evidence="4">CubicO group peptidase, beta-lactamase class C family</fullName>
    </submittedName>
</protein>
<evidence type="ECO:0000259" key="3">
    <source>
        <dbReference type="Pfam" id="PF11954"/>
    </source>
</evidence>
<feature type="domain" description="Peptidase S12 Pab87-related C-terminal" evidence="3">
    <location>
        <begin position="459"/>
        <end position="538"/>
    </location>
</feature>
<proteinExistence type="predicted"/>
<dbReference type="InterPro" id="IPR021860">
    <property type="entry name" value="Peptidase_S12_Pab87-rel_C"/>
</dbReference>
<accession>A0A0S7C3Q0</accession>
<reference evidence="4" key="1">
    <citation type="journal article" date="2015" name="Genome Announc.">
        <title>Draft Genome Sequence of Bacteroidales Strain TBC1, a Novel Isolate from a Methanogenic Wastewater Treatment System.</title>
        <authorList>
            <person name="Tourlousse D.M."/>
            <person name="Matsuura N."/>
            <person name="Sun L."/>
            <person name="Toyonaga M."/>
            <person name="Kuroda K."/>
            <person name="Ohashi A."/>
            <person name="Cruz R."/>
            <person name="Yamaguchi T."/>
            <person name="Sekiguchi Y."/>
        </authorList>
    </citation>
    <scope>NUCLEOTIDE SEQUENCE [LARGE SCALE GENOMIC DNA]</scope>
    <source>
        <strain evidence="4">TBC1</strain>
    </source>
</reference>
<dbReference type="PATRIC" id="fig|1678841.3.peg.3360"/>
<gene>
    <name evidence="4" type="ORF">TBC1_12628</name>
</gene>
<evidence type="ECO:0000313" key="5">
    <source>
        <dbReference type="Proteomes" id="UP000053091"/>
    </source>
</evidence>
<evidence type="ECO:0000259" key="2">
    <source>
        <dbReference type="Pfam" id="PF00144"/>
    </source>
</evidence>
<sequence length="549" mass="61894">MRTRFFTSVVFLILMIGLFSNSMMAQNTEAVMDQIIENVYKPGEPGATVLVAKNGKVVYRKAFGMANLELSVPMKPEMVFEIGSITKQFTAVSILMLMEQGKLSLNDDITKFIPDYPTQGHNITIHHLLTHTSGIKSYTGMQEWQPLWRKDMSPAEMIDVFKNQPMDFAPGEKFLYNNSAYFLLGYIIEKASGLTYEQFLEDNIFKPLQMNNSYYGSQKKIIPNRAAGYQHQDGFTNAEYLSLTQPYSAGSIMSNVDDMLKWQNAIRGNKLVKASTIQLAFKGYSTNDNKPFHYGYGWGLNEINGSPTLEHGGGIFGYTTNGIWLPREDVYVIMLTNRDDLAPEGISTRLAAVAIGKPFPVIADGIELKPETAADLTGWYAFEDGSFRNIIYEDGVLYSQRKGSSRFRLIPLSESRFAFENSLSMLEFAKNENGIHSVVFKNRINEIRGGKTDKIPEEKKEITLSPEQMQPFTGEYEIQPGFSLVVTLENGHLMTQATGQAKFEIYPESEVKFFLKVVDAQIEFQRNKDGVVDSLILFQNGAEIRAIKK</sequence>
<evidence type="ECO:0000256" key="1">
    <source>
        <dbReference type="SAM" id="SignalP"/>
    </source>
</evidence>
<name>A0A0S7C3Q0_9BACT</name>
<dbReference type="PANTHER" id="PTHR46825:SF9">
    <property type="entry name" value="BETA-LACTAMASE-RELATED DOMAIN-CONTAINING PROTEIN"/>
    <property type="match status" value="1"/>
</dbReference>
<dbReference type="InterPro" id="IPR050491">
    <property type="entry name" value="AmpC-like"/>
</dbReference>
<keyword evidence="5" id="KW-1185">Reference proteome</keyword>
<feature type="domain" description="Beta-lactamase-related" evidence="2">
    <location>
        <begin position="34"/>
        <end position="351"/>
    </location>
</feature>
<dbReference type="SUPFAM" id="SSF56601">
    <property type="entry name" value="beta-lactamase/transpeptidase-like"/>
    <property type="match status" value="1"/>
</dbReference>
<dbReference type="PANTHER" id="PTHR46825">
    <property type="entry name" value="D-ALANYL-D-ALANINE-CARBOXYPEPTIDASE/ENDOPEPTIDASE AMPH"/>
    <property type="match status" value="1"/>
</dbReference>
<dbReference type="EMBL" id="DF968183">
    <property type="protein sequence ID" value="GAP44817.1"/>
    <property type="molecule type" value="Genomic_DNA"/>
</dbReference>
<feature type="signal peptide" evidence="1">
    <location>
        <begin position="1"/>
        <end position="25"/>
    </location>
</feature>